<evidence type="ECO:0000256" key="2">
    <source>
        <dbReference type="ARBA" id="ARBA00022801"/>
    </source>
</evidence>
<dbReference type="Gene3D" id="3.40.1090.10">
    <property type="entry name" value="Cytosolic phospholipase A2 catalytic domain"/>
    <property type="match status" value="1"/>
</dbReference>
<organism evidence="8 9">
    <name type="scientific">Penicillium vulpinum</name>
    <dbReference type="NCBI Taxonomy" id="29845"/>
    <lineage>
        <taxon>Eukaryota</taxon>
        <taxon>Fungi</taxon>
        <taxon>Dikarya</taxon>
        <taxon>Ascomycota</taxon>
        <taxon>Pezizomycotina</taxon>
        <taxon>Eurotiomycetes</taxon>
        <taxon>Eurotiomycetidae</taxon>
        <taxon>Eurotiales</taxon>
        <taxon>Aspergillaceae</taxon>
        <taxon>Penicillium</taxon>
    </lineage>
</organism>
<dbReference type="Pfam" id="PF01734">
    <property type="entry name" value="Patatin"/>
    <property type="match status" value="1"/>
</dbReference>
<evidence type="ECO:0000313" key="8">
    <source>
        <dbReference type="EMBL" id="OQE00838.1"/>
    </source>
</evidence>
<dbReference type="Proteomes" id="UP000191518">
    <property type="component" value="Unassembled WGS sequence"/>
</dbReference>
<feature type="short sequence motif" description="GXGXXG" evidence="5">
    <location>
        <begin position="27"/>
        <end position="32"/>
    </location>
</feature>
<evidence type="ECO:0000256" key="3">
    <source>
        <dbReference type="ARBA" id="ARBA00022963"/>
    </source>
</evidence>
<feature type="active site" description="Nucleophile" evidence="5">
    <location>
        <position position="65"/>
    </location>
</feature>
<comment type="caution">
    <text evidence="8">The sequence shown here is derived from an EMBL/GenBank/DDBJ whole genome shotgun (WGS) entry which is preliminary data.</text>
</comment>
<feature type="region of interest" description="Disordered" evidence="6">
    <location>
        <begin position="1541"/>
        <end position="1596"/>
    </location>
</feature>
<feature type="short sequence motif" description="DGA/G" evidence="5">
    <location>
        <begin position="207"/>
        <end position="209"/>
    </location>
</feature>
<feature type="compositionally biased region" description="Polar residues" evidence="6">
    <location>
        <begin position="1559"/>
        <end position="1568"/>
    </location>
</feature>
<dbReference type="STRING" id="29845.A0A1V6RH64"/>
<evidence type="ECO:0000256" key="5">
    <source>
        <dbReference type="PROSITE-ProRule" id="PRU01161"/>
    </source>
</evidence>
<dbReference type="InterPro" id="IPR056884">
    <property type="entry name" value="NPHP3-like_N"/>
</dbReference>
<evidence type="ECO:0000256" key="4">
    <source>
        <dbReference type="ARBA" id="ARBA00023098"/>
    </source>
</evidence>
<dbReference type="PANTHER" id="PTHR24185:SF1">
    <property type="entry name" value="CALCIUM-INDEPENDENT PHOSPHOLIPASE A2-GAMMA"/>
    <property type="match status" value="1"/>
</dbReference>
<reference evidence="9" key="1">
    <citation type="journal article" date="2017" name="Nat. Microbiol.">
        <title>Global analysis of biosynthetic gene clusters reveals vast potential of secondary metabolite production in Penicillium species.</title>
        <authorList>
            <person name="Nielsen J.C."/>
            <person name="Grijseels S."/>
            <person name="Prigent S."/>
            <person name="Ji B."/>
            <person name="Dainat J."/>
            <person name="Nielsen K.F."/>
            <person name="Frisvad J.C."/>
            <person name="Workman M."/>
            <person name="Nielsen J."/>
        </authorList>
    </citation>
    <scope>NUCLEOTIDE SEQUENCE [LARGE SCALE GENOMIC DNA]</scope>
    <source>
        <strain evidence="9">IBT 29486</strain>
    </source>
</reference>
<dbReference type="GO" id="GO:0046486">
    <property type="term" value="P:glycerolipid metabolic process"/>
    <property type="evidence" value="ECO:0007669"/>
    <property type="project" value="UniProtKB-ARBA"/>
</dbReference>
<evidence type="ECO:0000313" key="9">
    <source>
        <dbReference type="Proteomes" id="UP000191518"/>
    </source>
</evidence>
<evidence type="ECO:0000256" key="1">
    <source>
        <dbReference type="ARBA" id="ARBA00022737"/>
    </source>
</evidence>
<feature type="short sequence motif" description="GXSXG" evidence="5">
    <location>
        <begin position="63"/>
        <end position="67"/>
    </location>
</feature>
<dbReference type="GO" id="GO:0047499">
    <property type="term" value="F:calcium-independent phospholipase A2 activity"/>
    <property type="evidence" value="ECO:0007669"/>
    <property type="project" value="TreeGrafter"/>
</dbReference>
<dbReference type="Gene3D" id="3.40.50.300">
    <property type="entry name" value="P-loop containing nucleotide triphosphate hydrolases"/>
    <property type="match status" value="1"/>
</dbReference>
<sequence>MKRQLDAFSSPAQSPPKKDLCLLVLDGGGVRGLSMLLIIKRLMEGINPLSPPKPCDYFDMIGGTSTGGLIALMLGRMKLGIDACIEAYSNLSPRIFSQVRHRIKLSTGKTQGRFDHVAMEQGIKDVLMQYGMDPETLFKSSIMEDCKTFVCVTSQATGQTVVLSNYYNERRGTDLLNTAKIWEAARATSAATTFFEPITISDETFVDGATGANNPINQIWSEAADLWGLNAAQLEENVKCLVSIGTGIPSLSAFGLGLRELAKALKAIATETEATADMFRRQHTGLFQSGKAFRFNVVRGLEGIGLDETLKLGVITAATRNYVQKEEIRVEIKKCVANLLEREWLERMEKFIIGTIEVQVSDLNDDDSLESADQLQWLMHTMPYDTWHQRGFGIIWYQLNARQVQPDRRYAGASVAHCLADRYKCSAGLKFGAGDNLARALYFQCDQTEQPGIQANDETGSGQQDILWSLICQLLMIDCKDTAALKNRLAQLEAKHKSFLWEKLDGYETQSIAQWSLFEELLLLLNAPDVIALDNVHNIHSSARNEFLKALATLAERLLATRGLKLRVMISGDPSQIELDMEGEILTVNDRTEREECLRSLYFPEWNVRRDQVADADAGTNAWIWTHEQYLKWEQATSGLLWVEGKPGSGKSVLAKTLQKQLKGASMAEGTGSPSNGSFGHQTVIRSKFPEIPMVTDWFFNSRGGEIGIAYSSFLQSIVYQLLQQNEAAFDVITPFYRNQTISRQQTWDAERIQSVLGAISATGLSIICIIDAIDEAAGVIDTSKAHHTYRARSLLSLLGNLLSKIGDTKLKLIVLSRPDPAIEMDFSGIRRRCSNAYKVVLEHENQLDVQLVVEKGLRLLQETIHAYDSDDELQDGRKESRSSLTAKREENAFQNIRIYLTENAKGVILWATLILGELHDQAAGGMLKFATLEVTMKRLPLRLDKFYEYIVRELEERLSDEEIKIVRLAMILISGSAALDRPMNLQEMWEALAVPADVEPALSSKVDPIIENSIHIISWKEFWRQLRRKCGPLIELVRGEELEPGQRLDAQISPTLVVQFMHRTVKDFLNHPDRVGPLHFSEKSAVDEVKSICARYLEIAFPQSETAYGPPIPARDGSSWKRNIQKYVDYLDSRSLLQFVLNTMAPNGAKCQPNLGVYASIDKMIHLPWPKSQWRYIEDSDVTRLIGRRYLFYPKLLSHTKYDRAEIIKAAVLGQAFRYACTSGRMIAVRNMLELGRNYHPTFSELEEYVIGNGVLLACIEKGLLDEVKFLTKNHRHQSRYIHGTSNMPGWPTNPHTRENKLDEFIQLAVRSGQEEIVEFLFLHTDQYYTRKKAVADFAVTRERIASHRHTDLESDDDIDELDSAVLQSHFFNFDMKLHVKDESDVEENNGPIHKQLRPSKIDVSLLQRGVKISPQNENNSGYYSVRAKPPGLGYSARTGYIEVMSDRITSKREAKINKIQYLRLKESCLKMARENRMARADDATDESCLQDVQIAVSMVIPWMPTEDGQGYGEGQIQQNALNPFLQLYAMTDLPRLSSEYSVSTRSPSPDELWQPRQPAQQSSSLPNLIDQDKNVQSSPGQPAQRSSSLSGLIDQDKKVQSSVLAKMLLSVMTGGGVRPRKVGMWK</sequence>
<dbReference type="PANTHER" id="PTHR24185">
    <property type="entry name" value="CALCIUM-INDEPENDENT PHOSPHOLIPASE A2-GAMMA"/>
    <property type="match status" value="1"/>
</dbReference>
<keyword evidence="1" id="KW-0677">Repeat</keyword>
<dbReference type="Pfam" id="PF24883">
    <property type="entry name" value="NPHP3_N"/>
    <property type="match status" value="1"/>
</dbReference>
<protein>
    <recommendedName>
        <fullName evidence="7">PNPLA domain-containing protein</fullName>
    </recommendedName>
</protein>
<keyword evidence="9" id="KW-1185">Reference proteome</keyword>
<dbReference type="InterPro" id="IPR027417">
    <property type="entry name" value="P-loop_NTPase"/>
</dbReference>
<dbReference type="GO" id="GO:0016042">
    <property type="term" value="P:lipid catabolic process"/>
    <property type="evidence" value="ECO:0007669"/>
    <property type="project" value="UniProtKB-UniRule"/>
</dbReference>
<keyword evidence="2 5" id="KW-0378">Hydrolase</keyword>
<dbReference type="EMBL" id="MDYP01000045">
    <property type="protein sequence ID" value="OQE00838.1"/>
    <property type="molecule type" value="Genomic_DNA"/>
</dbReference>
<feature type="active site" description="Proton acceptor" evidence="5">
    <location>
        <position position="207"/>
    </location>
</feature>
<keyword evidence="4 5" id="KW-0443">Lipid metabolism</keyword>
<dbReference type="GO" id="GO:0016020">
    <property type="term" value="C:membrane"/>
    <property type="evidence" value="ECO:0007669"/>
    <property type="project" value="TreeGrafter"/>
</dbReference>
<dbReference type="InterPro" id="IPR016035">
    <property type="entry name" value="Acyl_Trfase/lysoPLipase"/>
</dbReference>
<dbReference type="OrthoDB" id="1658288at2759"/>
<proteinExistence type="predicted"/>
<dbReference type="PROSITE" id="PS51635">
    <property type="entry name" value="PNPLA"/>
    <property type="match status" value="1"/>
</dbReference>
<name>A0A1V6RH64_9EURO</name>
<accession>A0A1V6RH64</accession>
<keyword evidence="3 5" id="KW-0442">Lipid degradation</keyword>
<evidence type="ECO:0000259" key="7">
    <source>
        <dbReference type="PROSITE" id="PS51635"/>
    </source>
</evidence>
<dbReference type="SUPFAM" id="SSF52151">
    <property type="entry name" value="FabD/lysophospholipase-like"/>
    <property type="match status" value="1"/>
</dbReference>
<feature type="domain" description="PNPLA" evidence="7">
    <location>
        <begin position="23"/>
        <end position="220"/>
    </location>
</feature>
<dbReference type="InterPro" id="IPR002641">
    <property type="entry name" value="PNPLA_dom"/>
</dbReference>
<dbReference type="GO" id="GO:0019369">
    <property type="term" value="P:arachidonate metabolic process"/>
    <property type="evidence" value="ECO:0007669"/>
    <property type="project" value="TreeGrafter"/>
</dbReference>
<gene>
    <name evidence="8" type="ORF">PENVUL_c045G02326</name>
</gene>
<dbReference type="CDD" id="cd07216">
    <property type="entry name" value="Pat17_PNPLA8_PNPLA9_like3"/>
    <property type="match status" value="1"/>
</dbReference>
<feature type="compositionally biased region" description="Polar residues" evidence="6">
    <location>
        <begin position="1576"/>
        <end position="1592"/>
    </location>
</feature>
<evidence type="ECO:0000256" key="6">
    <source>
        <dbReference type="SAM" id="MobiDB-lite"/>
    </source>
</evidence>